<dbReference type="EMBL" id="CAJPDT010000023">
    <property type="protein sequence ID" value="CAF9919608.1"/>
    <property type="molecule type" value="Genomic_DNA"/>
</dbReference>
<gene>
    <name evidence="1" type="ORF">IMSHALPRED_004670</name>
</gene>
<dbReference type="AlphaFoldDB" id="A0A8H3F8C9"/>
<organism evidence="1 2">
    <name type="scientific">Imshaugia aleurites</name>
    <dbReference type="NCBI Taxonomy" id="172621"/>
    <lineage>
        <taxon>Eukaryota</taxon>
        <taxon>Fungi</taxon>
        <taxon>Dikarya</taxon>
        <taxon>Ascomycota</taxon>
        <taxon>Pezizomycotina</taxon>
        <taxon>Lecanoromycetes</taxon>
        <taxon>OSLEUM clade</taxon>
        <taxon>Lecanoromycetidae</taxon>
        <taxon>Lecanorales</taxon>
        <taxon>Lecanorineae</taxon>
        <taxon>Parmeliaceae</taxon>
        <taxon>Imshaugia</taxon>
    </lineage>
</organism>
<reference evidence="1" key="1">
    <citation type="submission" date="2021-03" db="EMBL/GenBank/DDBJ databases">
        <authorList>
            <person name="Tagirdzhanova G."/>
        </authorList>
    </citation>
    <scope>NUCLEOTIDE SEQUENCE</scope>
</reference>
<evidence type="ECO:0000313" key="1">
    <source>
        <dbReference type="EMBL" id="CAF9919608.1"/>
    </source>
</evidence>
<protein>
    <submittedName>
        <fullName evidence="1">Uncharacterized protein</fullName>
    </submittedName>
</protein>
<accession>A0A8H3F8C9</accession>
<sequence>MPPEFQSHWKIQEINKSMVLTEDETLAVWKYKSCNEVNIFSAESGQHIVTRDWVNYKNAPLFQNVLPSCHTAAGFWTTTTRSVHLTTCNHVSRSFVDVNSYIIGGDSLNEPRSMAFDGNHSIFLRTCNASGADVGEGAKASGTLNPFTQFAVLKLALASIYGLNSAKTTAVVTLPGRSKADGKRRDFELELPWEMEEGDFFGMMNEYLIYQSPKNELLVLVDFWPSW</sequence>
<dbReference type="OrthoDB" id="5288671at2759"/>
<dbReference type="Proteomes" id="UP000664534">
    <property type="component" value="Unassembled WGS sequence"/>
</dbReference>
<comment type="caution">
    <text evidence="1">The sequence shown here is derived from an EMBL/GenBank/DDBJ whole genome shotgun (WGS) entry which is preliminary data.</text>
</comment>
<proteinExistence type="predicted"/>
<evidence type="ECO:0000313" key="2">
    <source>
        <dbReference type="Proteomes" id="UP000664534"/>
    </source>
</evidence>
<name>A0A8H3F8C9_9LECA</name>
<keyword evidence="2" id="KW-1185">Reference proteome</keyword>